<reference evidence="3" key="1">
    <citation type="submission" date="2016-11" db="EMBL/GenBank/DDBJ databases">
        <authorList>
            <person name="Varghese N."/>
            <person name="Submissions S."/>
        </authorList>
    </citation>
    <scope>NUCLEOTIDE SEQUENCE [LARGE SCALE GENOMIC DNA]</scope>
    <source>
        <strain evidence="3">DSM 21264</strain>
    </source>
</reference>
<name>A0A1M5C9Y3_VIBGA</name>
<organism evidence="2 3">
    <name type="scientific">Vibrio gazogenes DSM 21264 = NBRC 103151</name>
    <dbReference type="NCBI Taxonomy" id="1123492"/>
    <lineage>
        <taxon>Bacteria</taxon>
        <taxon>Pseudomonadati</taxon>
        <taxon>Pseudomonadota</taxon>
        <taxon>Gammaproteobacteria</taxon>
        <taxon>Vibrionales</taxon>
        <taxon>Vibrionaceae</taxon>
        <taxon>Vibrio</taxon>
    </lineage>
</organism>
<proteinExistence type="predicted"/>
<gene>
    <name evidence="2" type="ORF">SAMN02745781_02505</name>
</gene>
<sequence>MNQKITAYHYSYETGLFVGTSLAFIEYGYDHYIKPQCATFTPLPEFDNATQQCRYLSEYDRWAVEAIPEVPDDDAEATPTMLSELSEVSSSAIDEQAHSAQAKPGAMRRLLNRLSSR</sequence>
<keyword evidence="3" id="KW-1185">Reference proteome</keyword>
<dbReference type="AlphaFoldDB" id="A0A1M5C9Y3"/>
<dbReference type="Proteomes" id="UP000184159">
    <property type="component" value="Unassembled WGS sequence"/>
</dbReference>
<accession>A0A1M5C9Y3</accession>
<dbReference type="RefSeq" id="WP_072959866.1">
    <property type="nucleotide sequence ID" value="NZ_FQUH01000011.1"/>
</dbReference>
<evidence type="ECO:0000313" key="3">
    <source>
        <dbReference type="Proteomes" id="UP000184159"/>
    </source>
</evidence>
<feature type="region of interest" description="Disordered" evidence="1">
    <location>
        <begin position="93"/>
        <end position="117"/>
    </location>
</feature>
<dbReference type="EMBL" id="FQUH01000011">
    <property type="protein sequence ID" value="SHF51535.1"/>
    <property type="molecule type" value="Genomic_DNA"/>
</dbReference>
<protein>
    <submittedName>
        <fullName evidence="2">Uncharacterized protein</fullName>
    </submittedName>
</protein>
<evidence type="ECO:0000313" key="2">
    <source>
        <dbReference type="EMBL" id="SHF51535.1"/>
    </source>
</evidence>
<evidence type="ECO:0000256" key="1">
    <source>
        <dbReference type="SAM" id="MobiDB-lite"/>
    </source>
</evidence>